<name>A0A9D4IPA7_DREPO</name>
<reference evidence="1" key="2">
    <citation type="submission" date="2020-11" db="EMBL/GenBank/DDBJ databases">
        <authorList>
            <person name="McCartney M.A."/>
            <person name="Auch B."/>
            <person name="Kono T."/>
            <person name="Mallez S."/>
            <person name="Becker A."/>
            <person name="Gohl D.M."/>
            <person name="Silverstein K.A.T."/>
            <person name="Koren S."/>
            <person name="Bechman K.B."/>
            <person name="Herman A."/>
            <person name="Abrahante J.E."/>
            <person name="Garbe J."/>
        </authorList>
    </citation>
    <scope>NUCLEOTIDE SEQUENCE</scope>
    <source>
        <strain evidence="1">Duluth1</strain>
        <tissue evidence="1">Whole animal</tissue>
    </source>
</reference>
<proteinExistence type="predicted"/>
<evidence type="ECO:0000313" key="1">
    <source>
        <dbReference type="EMBL" id="KAH3780109.1"/>
    </source>
</evidence>
<keyword evidence="2" id="KW-1185">Reference proteome</keyword>
<evidence type="ECO:0000313" key="2">
    <source>
        <dbReference type="Proteomes" id="UP000828390"/>
    </source>
</evidence>
<accession>A0A9D4IPA7</accession>
<reference evidence="1" key="1">
    <citation type="journal article" date="2019" name="bioRxiv">
        <title>The Genome of the Zebra Mussel, Dreissena polymorpha: A Resource for Invasive Species Research.</title>
        <authorList>
            <person name="McCartney M.A."/>
            <person name="Auch B."/>
            <person name="Kono T."/>
            <person name="Mallez S."/>
            <person name="Zhang Y."/>
            <person name="Obille A."/>
            <person name="Becker A."/>
            <person name="Abrahante J.E."/>
            <person name="Garbe J."/>
            <person name="Badalamenti J.P."/>
            <person name="Herman A."/>
            <person name="Mangelson H."/>
            <person name="Liachko I."/>
            <person name="Sullivan S."/>
            <person name="Sone E.D."/>
            <person name="Koren S."/>
            <person name="Silverstein K.A.T."/>
            <person name="Beckman K.B."/>
            <person name="Gohl D.M."/>
        </authorList>
    </citation>
    <scope>NUCLEOTIDE SEQUENCE</scope>
    <source>
        <strain evidence="1">Duluth1</strain>
        <tissue evidence="1">Whole animal</tissue>
    </source>
</reference>
<gene>
    <name evidence="1" type="ORF">DPMN_157919</name>
</gene>
<protein>
    <submittedName>
        <fullName evidence="1">Uncharacterized protein</fullName>
    </submittedName>
</protein>
<dbReference type="EMBL" id="JAIWYP010000008">
    <property type="protein sequence ID" value="KAH3780109.1"/>
    <property type="molecule type" value="Genomic_DNA"/>
</dbReference>
<organism evidence="1 2">
    <name type="scientific">Dreissena polymorpha</name>
    <name type="common">Zebra mussel</name>
    <name type="synonym">Mytilus polymorpha</name>
    <dbReference type="NCBI Taxonomy" id="45954"/>
    <lineage>
        <taxon>Eukaryota</taxon>
        <taxon>Metazoa</taxon>
        <taxon>Spiralia</taxon>
        <taxon>Lophotrochozoa</taxon>
        <taxon>Mollusca</taxon>
        <taxon>Bivalvia</taxon>
        <taxon>Autobranchia</taxon>
        <taxon>Heteroconchia</taxon>
        <taxon>Euheterodonta</taxon>
        <taxon>Imparidentia</taxon>
        <taxon>Neoheterodontei</taxon>
        <taxon>Myida</taxon>
        <taxon>Dreissenoidea</taxon>
        <taxon>Dreissenidae</taxon>
        <taxon>Dreissena</taxon>
    </lineage>
</organism>
<sequence length="104" mass="11279">MVESLPEAEDSHFHPDQLRPVANISGTIKDVLALGVEQQVVILKLKHAVASFCNPETYPSSRDVDSFPPEVIVAVEIHPKHAASSRRFLTDDLEVACQSEGGCG</sequence>
<comment type="caution">
    <text evidence="1">The sequence shown here is derived from an EMBL/GenBank/DDBJ whole genome shotgun (WGS) entry which is preliminary data.</text>
</comment>
<dbReference type="Proteomes" id="UP000828390">
    <property type="component" value="Unassembled WGS sequence"/>
</dbReference>
<dbReference type="AlphaFoldDB" id="A0A9D4IPA7"/>